<dbReference type="AlphaFoldDB" id="A0A7D6CG21"/>
<evidence type="ECO:0000259" key="1">
    <source>
        <dbReference type="Pfam" id="PF00561"/>
    </source>
</evidence>
<organism evidence="2">
    <name type="scientific">Micromonospora carbonacea</name>
    <dbReference type="NCBI Taxonomy" id="47853"/>
    <lineage>
        <taxon>Bacteria</taxon>
        <taxon>Bacillati</taxon>
        <taxon>Actinomycetota</taxon>
        <taxon>Actinomycetes</taxon>
        <taxon>Micromonosporales</taxon>
        <taxon>Micromonosporaceae</taxon>
        <taxon>Micromonospora</taxon>
    </lineage>
</organism>
<name>A0A7D6CG21_9ACTN</name>
<gene>
    <name evidence="2" type="ORF">HZU44_11810</name>
</gene>
<proteinExistence type="predicted"/>
<keyword evidence="2" id="KW-0378">Hydrolase</keyword>
<dbReference type="PANTHER" id="PTHR43194">
    <property type="entry name" value="HYDROLASE ALPHA/BETA FOLD FAMILY"/>
    <property type="match status" value="1"/>
</dbReference>
<protein>
    <submittedName>
        <fullName evidence="2">Alpha/beta hydrolase</fullName>
    </submittedName>
</protein>
<dbReference type="EMBL" id="CP058905">
    <property type="protein sequence ID" value="QLK00622.1"/>
    <property type="molecule type" value="Genomic_DNA"/>
</dbReference>
<dbReference type="InterPro" id="IPR000073">
    <property type="entry name" value="AB_hydrolase_1"/>
</dbReference>
<feature type="domain" description="AB hydrolase-1" evidence="1">
    <location>
        <begin position="46"/>
        <end position="148"/>
    </location>
</feature>
<dbReference type="GO" id="GO:0016787">
    <property type="term" value="F:hydrolase activity"/>
    <property type="evidence" value="ECO:0007669"/>
    <property type="project" value="UniProtKB-KW"/>
</dbReference>
<reference evidence="2" key="1">
    <citation type="submission" date="2020-08" db="EMBL/GenBank/DDBJ databases">
        <title>A bifunctional nitrone conjugated secondary metabolite targeting the ribosome.</title>
        <authorList>
            <person name="Limbrick E.M."/>
            <person name="Graf M."/>
            <person name="Derewacz D.K."/>
            <person name="Nguyen F."/>
            <person name="Spraggins J.M."/>
            <person name="Wieland M."/>
            <person name="Ynigez-Gutierrez A.E."/>
            <person name="Reisman B.J."/>
            <person name="Zinshteyn B."/>
            <person name="McCulloch K."/>
            <person name="Iverson T.M."/>
            <person name="Green R."/>
            <person name="Wilson D.N."/>
            <person name="Bachmann B.O."/>
        </authorList>
    </citation>
    <scope>NUCLEOTIDE SEQUENCE</scope>
    <source>
        <strain evidence="2">Africana</strain>
    </source>
</reference>
<dbReference type="SUPFAM" id="SSF53474">
    <property type="entry name" value="alpha/beta-Hydrolases"/>
    <property type="match status" value="1"/>
</dbReference>
<dbReference type="Pfam" id="PF00561">
    <property type="entry name" value="Abhydrolase_1"/>
    <property type="match status" value="1"/>
</dbReference>
<dbReference type="InterPro" id="IPR029058">
    <property type="entry name" value="AB_hydrolase_fold"/>
</dbReference>
<sequence length="353" mass="39573">MTTYRNPFEGQSEPLPTELSGIGYRHEFAELDGIVLSYLRGPEAGPPLVLVPAQMGTWTTYAKVMPALAERFSVFVVELRGHGNSSWTPGNYCWDSVGGDLRLFLERMVGRPAVVSGNSSGGILALWLAANAPGLVSGIVLEDAPVFSVEMPRFAERDRFVYNGLAHIVEVLGDRENRHLADYFRGQGLPVSERRTKRMPGWFVDLLDRAITRYEQRHPGQPSGADAWWLPASMGELFRSLSMFDPDFARAFVDRRFYGDFSHEAALRAVRCPLLLLHANWHRYAEHGLVGAMDDDDARRVCALVPGAVYRRIPANHVIHRRKPEEFVRAIEEFIAEIRGVPMLGVPPDPHGR</sequence>
<dbReference type="Gene3D" id="3.40.50.1820">
    <property type="entry name" value="alpha/beta hydrolase"/>
    <property type="match status" value="1"/>
</dbReference>
<dbReference type="PANTHER" id="PTHR43194:SF2">
    <property type="entry name" value="PEROXISOMAL MEMBRANE PROTEIN LPX1"/>
    <property type="match status" value="1"/>
</dbReference>
<evidence type="ECO:0000313" key="2">
    <source>
        <dbReference type="EMBL" id="QLK00622.1"/>
    </source>
</evidence>
<accession>A0A7D6CG21</accession>
<dbReference type="InterPro" id="IPR050228">
    <property type="entry name" value="Carboxylesterase_BioH"/>
</dbReference>